<dbReference type="InterPro" id="IPR022029">
    <property type="entry name" value="YoaR-like_PG-bd"/>
</dbReference>
<evidence type="ECO:0000313" key="4">
    <source>
        <dbReference type="Proteomes" id="UP000825228"/>
    </source>
</evidence>
<feature type="transmembrane region" description="Helical" evidence="1">
    <location>
        <begin position="12"/>
        <end position="32"/>
    </location>
</feature>
<dbReference type="PANTHER" id="PTHR35788:SF1">
    <property type="entry name" value="EXPORTED PROTEIN"/>
    <property type="match status" value="1"/>
</dbReference>
<evidence type="ECO:0000313" key="3">
    <source>
        <dbReference type="EMBL" id="MBY6367509.1"/>
    </source>
</evidence>
<protein>
    <submittedName>
        <fullName evidence="3">VanW family protein</fullName>
    </submittedName>
</protein>
<dbReference type="Pfam" id="PF04294">
    <property type="entry name" value="VanW"/>
    <property type="match status" value="1"/>
</dbReference>
<evidence type="ECO:0000259" key="2">
    <source>
        <dbReference type="Pfam" id="PF12229"/>
    </source>
</evidence>
<keyword evidence="4" id="KW-1185">Reference proteome</keyword>
<dbReference type="Pfam" id="PF12229">
    <property type="entry name" value="PG_binding_4"/>
    <property type="match status" value="1"/>
</dbReference>
<dbReference type="PANTHER" id="PTHR35788">
    <property type="entry name" value="EXPORTED PROTEIN-RELATED"/>
    <property type="match status" value="1"/>
</dbReference>
<organism evidence="3 4">
    <name type="scientific">Rhodococcoides corynebacterioides</name>
    <dbReference type="NCBI Taxonomy" id="53972"/>
    <lineage>
        <taxon>Bacteria</taxon>
        <taxon>Bacillati</taxon>
        <taxon>Actinomycetota</taxon>
        <taxon>Actinomycetes</taxon>
        <taxon>Mycobacteriales</taxon>
        <taxon>Nocardiaceae</taxon>
        <taxon>Rhodococcoides</taxon>
    </lineage>
</organism>
<name>A0ABS7P775_9NOCA</name>
<evidence type="ECO:0000256" key="1">
    <source>
        <dbReference type="SAM" id="Phobius"/>
    </source>
</evidence>
<keyword evidence="1" id="KW-1133">Transmembrane helix</keyword>
<gene>
    <name evidence="3" type="ORF">HQ603_12145</name>
</gene>
<dbReference type="InterPro" id="IPR052913">
    <property type="entry name" value="Glycopeptide_resist_protein"/>
</dbReference>
<dbReference type="Proteomes" id="UP000825228">
    <property type="component" value="Unassembled WGS sequence"/>
</dbReference>
<keyword evidence="1" id="KW-0812">Transmembrane</keyword>
<dbReference type="RefSeq" id="WP_222684787.1">
    <property type="nucleotide sequence ID" value="NZ_JABUBT010000006.1"/>
</dbReference>
<keyword evidence="1" id="KW-0472">Membrane</keyword>
<reference evidence="3 4" key="1">
    <citation type="submission" date="2020-06" db="EMBL/GenBank/DDBJ databases">
        <title>Taxonomy, biology and ecology of Rhodococcus bacteria occurring in California pistachio and other woody hosts as revealed by genome sequence analyses.</title>
        <authorList>
            <person name="Gai Y."/>
            <person name="Riely B."/>
        </authorList>
    </citation>
    <scope>NUCLEOTIDE SEQUENCE [LARGE SCALE GENOMIC DNA]</scope>
    <source>
        <strain evidence="3 4">BP-281</strain>
    </source>
</reference>
<feature type="domain" description="YoaR-like putative peptidoglycan binding" evidence="2">
    <location>
        <begin position="258"/>
        <end position="323"/>
    </location>
</feature>
<sequence length="567" mass="59303">MYQQHSRTSSTWKPVAVVAGAVVAVGVALYAVDWFTSSGDIPRGVTVAGVDVGGRSPQDAEALLRDRLGTRADQPVTVRADDATAEIVPAAAGLGIDWVGTLDRAGDQPLSPITRVTSFFGSREIGVVSSVDDAALTAAVENLRPVVDRAPVEGDVVFDAATPVPVPVPPVTGRTLDVDAAASTLQRDWATGETVDLPYDEQAVTVSEDAVREAVDEVAAPAVSAPVLVTGRENATAALPPERVGEVLRFEPNGDGGLDPAYDTDAAIRILAPGLADTETRPVNARFDFSSGRPVVVPSQEGVAVQWPQTLENLPDLLAADGPARSVDAQYGPQAPAVTTERANGLGIREVVAEYTTGGFEYASGVNIGLTADIVNGAVVAPGETFSLNGYTGPRGTAQGFVESGIIDNGRPDRAVGGGISQFATTLYNASYFAGMEDVEHTEHSYYISRYPEAREATVFEGAIDLKFRNPFETGAVIESFADSSSVTVRIWGTKTVDVESITGSRSAPTSPDTIRLPRGPQCIASSGAPGFTTSDTRVVTDAATGAELSRTTRTVKYDPVPIVRCE</sequence>
<accession>A0ABS7P775</accession>
<proteinExistence type="predicted"/>
<dbReference type="InterPro" id="IPR007391">
    <property type="entry name" value="Vancomycin_resist_VanW"/>
</dbReference>
<dbReference type="EMBL" id="JABUBU010000010">
    <property type="protein sequence ID" value="MBY6367509.1"/>
    <property type="molecule type" value="Genomic_DNA"/>
</dbReference>
<comment type="caution">
    <text evidence="3">The sequence shown here is derived from an EMBL/GenBank/DDBJ whole genome shotgun (WGS) entry which is preliminary data.</text>
</comment>